<dbReference type="AlphaFoldDB" id="A0AAV7Q8F3"/>
<sequence length="117" mass="12793">MPGNTYTGSGVQGYIQALEWSDEEKGEEWKNQHLGVELGVRTGDKAVYAKKKEVLAHSWERGVDAMGKVICSVGSQERSRPVRRKTTARAINLMHVFADTGKQRSQGLGAPGTAPRP</sequence>
<dbReference type="Proteomes" id="UP001066276">
    <property type="component" value="Chromosome 6"/>
</dbReference>
<evidence type="ECO:0000313" key="1">
    <source>
        <dbReference type="EMBL" id="KAJ1135847.1"/>
    </source>
</evidence>
<proteinExistence type="predicted"/>
<gene>
    <name evidence="1" type="ORF">NDU88_002276</name>
</gene>
<comment type="caution">
    <text evidence="1">The sequence shown here is derived from an EMBL/GenBank/DDBJ whole genome shotgun (WGS) entry which is preliminary data.</text>
</comment>
<accession>A0AAV7Q8F3</accession>
<keyword evidence="2" id="KW-1185">Reference proteome</keyword>
<protein>
    <submittedName>
        <fullName evidence="1">Uncharacterized protein</fullName>
    </submittedName>
</protein>
<name>A0AAV7Q8F3_PLEWA</name>
<reference evidence="1" key="1">
    <citation type="journal article" date="2022" name="bioRxiv">
        <title>Sequencing and chromosome-scale assembly of the giantPleurodeles waltlgenome.</title>
        <authorList>
            <person name="Brown T."/>
            <person name="Elewa A."/>
            <person name="Iarovenko S."/>
            <person name="Subramanian E."/>
            <person name="Araus A.J."/>
            <person name="Petzold A."/>
            <person name="Susuki M."/>
            <person name="Suzuki K.-i.T."/>
            <person name="Hayashi T."/>
            <person name="Toyoda A."/>
            <person name="Oliveira C."/>
            <person name="Osipova E."/>
            <person name="Leigh N.D."/>
            <person name="Simon A."/>
            <person name="Yun M.H."/>
        </authorList>
    </citation>
    <scope>NUCLEOTIDE SEQUENCE</scope>
    <source>
        <strain evidence="1">20211129_DDA</strain>
        <tissue evidence="1">Liver</tissue>
    </source>
</reference>
<organism evidence="1 2">
    <name type="scientific">Pleurodeles waltl</name>
    <name type="common">Iberian ribbed newt</name>
    <dbReference type="NCBI Taxonomy" id="8319"/>
    <lineage>
        <taxon>Eukaryota</taxon>
        <taxon>Metazoa</taxon>
        <taxon>Chordata</taxon>
        <taxon>Craniata</taxon>
        <taxon>Vertebrata</taxon>
        <taxon>Euteleostomi</taxon>
        <taxon>Amphibia</taxon>
        <taxon>Batrachia</taxon>
        <taxon>Caudata</taxon>
        <taxon>Salamandroidea</taxon>
        <taxon>Salamandridae</taxon>
        <taxon>Pleurodelinae</taxon>
        <taxon>Pleurodeles</taxon>
    </lineage>
</organism>
<evidence type="ECO:0000313" key="2">
    <source>
        <dbReference type="Proteomes" id="UP001066276"/>
    </source>
</evidence>
<dbReference type="EMBL" id="JANPWB010000010">
    <property type="protein sequence ID" value="KAJ1135847.1"/>
    <property type="molecule type" value="Genomic_DNA"/>
</dbReference>